<evidence type="ECO:0008006" key="5">
    <source>
        <dbReference type="Google" id="ProtNLM"/>
    </source>
</evidence>
<organism evidence="3 4">
    <name type="scientific">Candidatus Viadribacter manganicus</name>
    <dbReference type="NCBI Taxonomy" id="1759059"/>
    <lineage>
        <taxon>Bacteria</taxon>
        <taxon>Pseudomonadati</taxon>
        <taxon>Pseudomonadota</taxon>
        <taxon>Alphaproteobacteria</taxon>
        <taxon>Hyphomonadales</taxon>
        <taxon>Hyphomonadaceae</taxon>
        <taxon>Candidatus Viadribacter</taxon>
    </lineage>
</organism>
<dbReference type="Pfam" id="PF13417">
    <property type="entry name" value="GST_N_3"/>
    <property type="match status" value="1"/>
</dbReference>
<dbReference type="AlphaFoldDB" id="A0A1B1AE35"/>
<dbReference type="InterPro" id="IPR036282">
    <property type="entry name" value="Glutathione-S-Trfase_C_sf"/>
</dbReference>
<dbReference type="Gene3D" id="1.20.1050.10">
    <property type="match status" value="1"/>
</dbReference>
<dbReference type="SFLD" id="SFLDS00019">
    <property type="entry name" value="Glutathione_Transferase_(cytos"/>
    <property type="match status" value="1"/>
</dbReference>
<feature type="domain" description="GST C-terminal" evidence="2">
    <location>
        <begin position="88"/>
        <end position="210"/>
    </location>
</feature>
<dbReference type="OrthoDB" id="9782992at2"/>
<dbReference type="PANTHER" id="PTHR44051:SF8">
    <property type="entry name" value="GLUTATHIONE S-TRANSFERASE GSTA"/>
    <property type="match status" value="1"/>
</dbReference>
<dbReference type="PROSITE" id="PS50404">
    <property type="entry name" value="GST_NTER"/>
    <property type="match status" value="1"/>
</dbReference>
<dbReference type="InterPro" id="IPR010987">
    <property type="entry name" value="Glutathione-S-Trfase_C-like"/>
</dbReference>
<dbReference type="KEGG" id="cbot:ATE48_02165"/>
<name>A0A1B1AE35_9PROT</name>
<dbReference type="STRING" id="1759059.ATE48_02165"/>
<dbReference type="InParanoid" id="A0A1B1AE35"/>
<evidence type="ECO:0000313" key="3">
    <source>
        <dbReference type="EMBL" id="ANP44813.1"/>
    </source>
</evidence>
<dbReference type="PANTHER" id="PTHR44051">
    <property type="entry name" value="GLUTATHIONE S-TRANSFERASE-RELATED"/>
    <property type="match status" value="1"/>
</dbReference>
<dbReference type="CDD" id="cd00570">
    <property type="entry name" value="GST_N_family"/>
    <property type="match status" value="1"/>
</dbReference>
<gene>
    <name evidence="3" type="ORF">ATE48_02165</name>
</gene>
<dbReference type="CDD" id="cd00299">
    <property type="entry name" value="GST_C_family"/>
    <property type="match status" value="1"/>
</dbReference>
<dbReference type="SFLD" id="SFLDG00358">
    <property type="entry name" value="Main_(cytGST)"/>
    <property type="match status" value="1"/>
</dbReference>
<dbReference type="Pfam" id="PF13410">
    <property type="entry name" value="GST_C_2"/>
    <property type="match status" value="1"/>
</dbReference>
<keyword evidence="4" id="KW-1185">Reference proteome</keyword>
<dbReference type="InterPro" id="IPR040079">
    <property type="entry name" value="Glutathione_S-Trfase"/>
</dbReference>
<feature type="domain" description="GST N-terminal" evidence="1">
    <location>
        <begin position="1"/>
        <end position="79"/>
    </location>
</feature>
<protein>
    <recommendedName>
        <fullName evidence="5">Glutathione S-transferase</fullName>
    </recommendedName>
</protein>
<dbReference type="SUPFAM" id="SSF52833">
    <property type="entry name" value="Thioredoxin-like"/>
    <property type="match status" value="1"/>
</dbReference>
<sequence length="211" mass="23968">MLTLYGHPISSFTWKVLTALYENETPFESVTVDQNTYGAFIAKWPMGKFPILLDSDRNQMISETSVIIEYLDAYYPGRTPFMPKDFDTALEVRRWDRIFDHLNVTMSKTVVDNIRPDGQRDPYGVEEAKRIMRGVYGVVETQLADREFIVGKSFTLADCAAAPALWYSVRNLPLDGGLPRIGAYLDRLKARPSFARALQGSEPLFHMYPGA</sequence>
<proteinExistence type="predicted"/>
<dbReference type="SUPFAM" id="SSF47616">
    <property type="entry name" value="GST C-terminal domain-like"/>
    <property type="match status" value="1"/>
</dbReference>
<evidence type="ECO:0000259" key="2">
    <source>
        <dbReference type="PROSITE" id="PS50405"/>
    </source>
</evidence>
<accession>A0A1B1AE35</accession>
<dbReference type="EMBL" id="CP013244">
    <property type="protein sequence ID" value="ANP44813.1"/>
    <property type="molecule type" value="Genomic_DNA"/>
</dbReference>
<evidence type="ECO:0000259" key="1">
    <source>
        <dbReference type="PROSITE" id="PS50404"/>
    </source>
</evidence>
<reference evidence="3 4" key="1">
    <citation type="submission" date="2015-11" db="EMBL/GenBank/DDBJ databases">
        <title>Whole-Genome Sequence of Candidatus Oderbacter manganicum from the National Park Lower Oder Valley, Germany.</title>
        <authorList>
            <person name="Braun B."/>
            <person name="Liere K."/>
            <person name="Szewzyk U."/>
        </authorList>
    </citation>
    <scope>NUCLEOTIDE SEQUENCE [LARGE SCALE GENOMIC DNA]</scope>
    <source>
        <strain evidence="3 4">OTSz_A_272</strain>
    </source>
</reference>
<dbReference type="Proteomes" id="UP000092498">
    <property type="component" value="Chromosome"/>
</dbReference>
<evidence type="ECO:0000313" key="4">
    <source>
        <dbReference type="Proteomes" id="UP000092498"/>
    </source>
</evidence>
<dbReference type="InterPro" id="IPR036249">
    <property type="entry name" value="Thioredoxin-like_sf"/>
</dbReference>
<dbReference type="Gene3D" id="3.40.30.10">
    <property type="entry name" value="Glutaredoxin"/>
    <property type="match status" value="1"/>
</dbReference>
<dbReference type="PROSITE" id="PS50405">
    <property type="entry name" value="GST_CTER"/>
    <property type="match status" value="1"/>
</dbReference>
<dbReference type="InterPro" id="IPR004045">
    <property type="entry name" value="Glutathione_S-Trfase_N"/>
</dbReference>